<evidence type="ECO:0000313" key="2">
    <source>
        <dbReference type="Proteomes" id="UP001374535"/>
    </source>
</evidence>
<protein>
    <submittedName>
        <fullName evidence="1">Uncharacterized protein</fullName>
    </submittedName>
</protein>
<organism evidence="1 2">
    <name type="scientific">Vigna mungo</name>
    <name type="common">Black gram</name>
    <name type="synonym">Phaseolus mungo</name>
    <dbReference type="NCBI Taxonomy" id="3915"/>
    <lineage>
        <taxon>Eukaryota</taxon>
        <taxon>Viridiplantae</taxon>
        <taxon>Streptophyta</taxon>
        <taxon>Embryophyta</taxon>
        <taxon>Tracheophyta</taxon>
        <taxon>Spermatophyta</taxon>
        <taxon>Magnoliopsida</taxon>
        <taxon>eudicotyledons</taxon>
        <taxon>Gunneridae</taxon>
        <taxon>Pentapetalae</taxon>
        <taxon>rosids</taxon>
        <taxon>fabids</taxon>
        <taxon>Fabales</taxon>
        <taxon>Fabaceae</taxon>
        <taxon>Papilionoideae</taxon>
        <taxon>50 kb inversion clade</taxon>
        <taxon>NPAAA clade</taxon>
        <taxon>indigoferoid/millettioid clade</taxon>
        <taxon>Phaseoleae</taxon>
        <taxon>Vigna</taxon>
    </lineage>
</organism>
<gene>
    <name evidence="1" type="ORF">V8G54_000916</name>
</gene>
<proteinExistence type="predicted"/>
<dbReference type="EMBL" id="CP144700">
    <property type="protein sequence ID" value="WVZ22372.1"/>
    <property type="molecule type" value="Genomic_DNA"/>
</dbReference>
<name>A0AAQ3P7Z2_VIGMU</name>
<dbReference type="AlphaFoldDB" id="A0AAQ3P7Z2"/>
<keyword evidence="2" id="KW-1185">Reference proteome</keyword>
<evidence type="ECO:0000313" key="1">
    <source>
        <dbReference type="EMBL" id="WVZ22372.1"/>
    </source>
</evidence>
<reference evidence="1 2" key="1">
    <citation type="journal article" date="2023" name="Life. Sci Alliance">
        <title>Evolutionary insights into 3D genome organization and epigenetic landscape of Vigna mungo.</title>
        <authorList>
            <person name="Junaid A."/>
            <person name="Singh B."/>
            <person name="Bhatia S."/>
        </authorList>
    </citation>
    <scope>NUCLEOTIDE SEQUENCE [LARGE SCALE GENOMIC DNA]</scope>
    <source>
        <strain evidence="1">Urdbean</strain>
    </source>
</reference>
<sequence length="241" mass="28041">MKFHSRMCPSSRTFVPARLLHWTSSLSVPQLFSSPSLFWTRFFHISVFPIEPCHRELCGFGFHLSKQFEIATLETLGWFLRTGSWSSSRLLLVVSLNCLYLRFEIGILETVGWFLRSGRDKLELQLPFCTWKTRLQHLYPQALGPVEPPQHLLTSKWMIIAKGKTYTSNTTKQSRAMAGHAPVVAYETWSVPRLGEYWKPPRLRPPATPHHMVQSTLHEKKDRWSVRKTPKTELPTFILKH</sequence>
<dbReference type="Proteomes" id="UP001374535">
    <property type="component" value="Chromosome 1"/>
</dbReference>
<accession>A0AAQ3P7Z2</accession>